<comment type="caution">
    <text evidence="1">The sequence shown here is derived from an EMBL/GenBank/DDBJ whole genome shotgun (WGS) entry which is preliminary data.</text>
</comment>
<organism evidence="1 2">
    <name type="scientific">Camelimonas fluminis</name>
    <dbReference type="NCBI Taxonomy" id="1576911"/>
    <lineage>
        <taxon>Bacteria</taxon>
        <taxon>Pseudomonadati</taxon>
        <taxon>Pseudomonadota</taxon>
        <taxon>Alphaproteobacteria</taxon>
        <taxon>Hyphomicrobiales</taxon>
        <taxon>Chelatococcaceae</taxon>
        <taxon>Camelimonas</taxon>
    </lineage>
</organism>
<dbReference type="EMBL" id="JBHRYC010000052">
    <property type="protein sequence ID" value="MFC3637935.1"/>
    <property type="molecule type" value="Genomic_DNA"/>
</dbReference>
<dbReference type="RefSeq" id="WP_191320732.1">
    <property type="nucleotide sequence ID" value="NZ_BNCG01000023.1"/>
</dbReference>
<proteinExistence type="predicted"/>
<gene>
    <name evidence="1" type="ORF">ACFONL_11230</name>
</gene>
<sequence>MRLFWNSFARDGKDGQTVRIIWAERYPDLFEVHAYPDGRAILYLNGREVGSGNDVLELTDQAQSMVVSPEDIAA</sequence>
<reference evidence="2" key="1">
    <citation type="journal article" date="2019" name="Int. J. Syst. Evol. Microbiol.">
        <title>The Global Catalogue of Microorganisms (GCM) 10K type strain sequencing project: providing services to taxonomists for standard genome sequencing and annotation.</title>
        <authorList>
            <consortium name="The Broad Institute Genomics Platform"/>
            <consortium name="The Broad Institute Genome Sequencing Center for Infectious Disease"/>
            <person name="Wu L."/>
            <person name="Ma J."/>
        </authorList>
    </citation>
    <scope>NUCLEOTIDE SEQUENCE [LARGE SCALE GENOMIC DNA]</scope>
    <source>
        <strain evidence="2">KCTC 42282</strain>
    </source>
</reference>
<evidence type="ECO:0000313" key="1">
    <source>
        <dbReference type="EMBL" id="MFC3637935.1"/>
    </source>
</evidence>
<evidence type="ECO:0000313" key="2">
    <source>
        <dbReference type="Proteomes" id="UP001595704"/>
    </source>
</evidence>
<protein>
    <submittedName>
        <fullName evidence="1">Uncharacterized protein</fullName>
    </submittedName>
</protein>
<name>A0ABV7UGX0_9HYPH</name>
<keyword evidence="2" id="KW-1185">Reference proteome</keyword>
<accession>A0ABV7UGX0</accession>
<dbReference type="Proteomes" id="UP001595704">
    <property type="component" value="Unassembled WGS sequence"/>
</dbReference>